<keyword evidence="5" id="KW-0934">Plastid</keyword>
<name>A0A3R5QMD3_9STRA</name>
<dbReference type="PRINTS" id="PR00971">
    <property type="entry name" value="RIBOSOMALS10"/>
</dbReference>
<dbReference type="InterPro" id="IPR027486">
    <property type="entry name" value="Ribosomal_uS10_dom"/>
</dbReference>
<keyword evidence="2 5" id="KW-0689">Ribosomal protein</keyword>
<dbReference type="Gene3D" id="3.30.70.600">
    <property type="entry name" value="Ribosomal protein S10 domain"/>
    <property type="match status" value="1"/>
</dbReference>
<accession>A0A3R5QMD3</accession>
<geneLocation type="plastid" evidence="5"/>
<comment type="similarity">
    <text evidence="1">Belongs to the universal ribosomal protein uS10 family.</text>
</comment>
<dbReference type="InterPro" id="IPR001848">
    <property type="entry name" value="Ribosomal_uS10"/>
</dbReference>
<gene>
    <name evidence="5" type="primary">rps10</name>
</gene>
<proteinExistence type="inferred from homology"/>
<dbReference type="Pfam" id="PF00338">
    <property type="entry name" value="Ribosomal_S10"/>
    <property type="match status" value="1"/>
</dbReference>
<dbReference type="SMART" id="SM01403">
    <property type="entry name" value="Ribosomal_S10"/>
    <property type="match status" value="1"/>
</dbReference>
<dbReference type="RefSeq" id="YP_009550756.1">
    <property type="nucleotide sequence ID" value="NC_040297.1"/>
</dbReference>
<dbReference type="EMBL" id="MK281455">
    <property type="protein sequence ID" value="QAA11691.1"/>
    <property type="molecule type" value="Genomic_DNA"/>
</dbReference>
<dbReference type="NCBIfam" id="TIGR01049">
    <property type="entry name" value="rpsJ_bact"/>
    <property type="match status" value="1"/>
</dbReference>
<protein>
    <submittedName>
        <fullName evidence="5">Ribosomal protein S10</fullName>
    </submittedName>
</protein>
<dbReference type="AlphaFoldDB" id="A0A3R5QMD3"/>
<dbReference type="GO" id="GO:0005840">
    <property type="term" value="C:ribosome"/>
    <property type="evidence" value="ECO:0007669"/>
    <property type="project" value="UniProtKB-KW"/>
</dbReference>
<dbReference type="GO" id="GO:1990904">
    <property type="term" value="C:ribonucleoprotein complex"/>
    <property type="evidence" value="ECO:0007669"/>
    <property type="project" value="UniProtKB-KW"/>
</dbReference>
<evidence type="ECO:0000256" key="1">
    <source>
        <dbReference type="ARBA" id="ARBA00007102"/>
    </source>
</evidence>
<dbReference type="InterPro" id="IPR036838">
    <property type="entry name" value="Ribosomal_uS10_dom_sf"/>
</dbReference>
<dbReference type="HAMAP" id="MF_00508">
    <property type="entry name" value="Ribosomal_uS10"/>
    <property type="match status" value="1"/>
</dbReference>
<dbReference type="SUPFAM" id="SSF54999">
    <property type="entry name" value="Ribosomal protein S10"/>
    <property type="match status" value="1"/>
</dbReference>
<keyword evidence="3" id="KW-0687">Ribonucleoprotein</keyword>
<dbReference type="GO" id="GO:0003735">
    <property type="term" value="F:structural constituent of ribosome"/>
    <property type="evidence" value="ECO:0007669"/>
    <property type="project" value="InterPro"/>
</dbReference>
<dbReference type="PANTHER" id="PTHR11700">
    <property type="entry name" value="30S RIBOSOMAL PROTEIN S10 FAMILY MEMBER"/>
    <property type="match status" value="1"/>
</dbReference>
<evidence type="ECO:0000313" key="5">
    <source>
        <dbReference type="EMBL" id="QAA11691.1"/>
    </source>
</evidence>
<dbReference type="GO" id="GO:0006412">
    <property type="term" value="P:translation"/>
    <property type="evidence" value="ECO:0007669"/>
    <property type="project" value="InterPro"/>
</dbReference>
<evidence type="ECO:0000259" key="4">
    <source>
        <dbReference type="SMART" id="SM01403"/>
    </source>
</evidence>
<dbReference type="GeneID" id="38947829"/>
<feature type="domain" description="Small ribosomal subunit protein uS10" evidence="4">
    <location>
        <begin position="12"/>
        <end position="112"/>
    </location>
</feature>
<evidence type="ECO:0000256" key="2">
    <source>
        <dbReference type="ARBA" id="ARBA00022980"/>
    </source>
</evidence>
<organism evidence="5">
    <name type="scientific">Eustigmatophyceae sp. Mont 10/10-1w</name>
    <dbReference type="NCBI Taxonomy" id="2506145"/>
    <lineage>
        <taxon>Eukaryota</taxon>
        <taxon>Sar</taxon>
        <taxon>Stramenopiles</taxon>
        <taxon>Ochrophyta</taxon>
        <taxon>Eustigmatophyceae</taxon>
    </lineage>
</organism>
<reference evidence="5" key="1">
    <citation type="journal article" date="2019" name="Genome Biol. Evol.">
        <title>Plastid Genomes and Proteins Illuminate the Evolution of Eustigmatophyte Algae and Their Bacterial Endosymbionts.</title>
        <authorList>
            <person name="Sevcikova T."/>
            <person name="Yurchenko T."/>
            <person name="Fawley K.P."/>
            <person name="Amaral R."/>
            <person name="Strnad H."/>
            <person name="Santos L.M."/>
            <person name="Fawley M.W."/>
            <person name="Elias M."/>
        </authorList>
    </citation>
    <scope>NUCLEOTIDE SEQUENCE</scope>
</reference>
<evidence type="ECO:0000256" key="3">
    <source>
        <dbReference type="ARBA" id="ARBA00023274"/>
    </source>
</evidence>
<sequence>MVPNTKTKIGFRILLKAYNSKVLNISAFIIQQELQRLDAIYGMQTVLKGPIRLPVKKRYYSLIRSPHIDKHSQEQFEIRRHKWIFDLEVPQKNYVNLLGLLSFPPGVEISVFFKDELSS</sequence>